<gene>
    <name evidence="2" type="ORF">NCGR_LOCUS49249</name>
</gene>
<dbReference type="AlphaFoldDB" id="A0A811R7G5"/>
<protein>
    <submittedName>
        <fullName evidence="2">Uncharacterized protein</fullName>
    </submittedName>
</protein>
<evidence type="ECO:0000313" key="2">
    <source>
        <dbReference type="EMBL" id="CAD6265944.1"/>
    </source>
</evidence>
<sequence>MADEKSSERNKKRRERDTTDQTDENSDWLHMHSTYNNGAEQQWLMKRVVKETRNDYNNRGDIVCLLWEYNK</sequence>
<evidence type="ECO:0000313" key="3">
    <source>
        <dbReference type="Proteomes" id="UP000604825"/>
    </source>
</evidence>
<name>A0A811R7G5_9POAL</name>
<accession>A0A811R7G5</accession>
<feature type="compositionally biased region" description="Basic and acidic residues" evidence="1">
    <location>
        <begin position="1"/>
        <end position="19"/>
    </location>
</feature>
<dbReference type="Proteomes" id="UP000604825">
    <property type="component" value="Unassembled WGS sequence"/>
</dbReference>
<comment type="caution">
    <text evidence="2">The sequence shown here is derived from an EMBL/GenBank/DDBJ whole genome shotgun (WGS) entry which is preliminary data.</text>
</comment>
<organism evidence="2 3">
    <name type="scientific">Miscanthus lutarioriparius</name>
    <dbReference type="NCBI Taxonomy" id="422564"/>
    <lineage>
        <taxon>Eukaryota</taxon>
        <taxon>Viridiplantae</taxon>
        <taxon>Streptophyta</taxon>
        <taxon>Embryophyta</taxon>
        <taxon>Tracheophyta</taxon>
        <taxon>Spermatophyta</taxon>
        <taxon>Magnoliopsida</taxon>
        <taxon>Liliopsida</taxon>
        <taxon>Poales</taxon>
        <taxon>Poaceae</taxon>
        <taxon>PACMAD clade</taxon>
        <taxon>Panicoideae</taxon>
        <taxon>Andropogonodae</taxon>
        <taxon>Andropogoneae</taxon>
        <taxon>Saccharinae</taxon>
        <taxon>Miscanthus</taxon>
    </lineage>
</organism>
<feature type="region of interest" description="Disordered" evidence="1">
    <location>
        <begin position="1"/>
        <end position="34"/>
    </location>
</feature>
<reference evidence="2" key="1">
    <citation type="submission" date="2020-10" db="EMBL/GenBank/DDBJ databases">
        <authorList>
            <person name="Han B."/>
            <person name="Lu T."/>
            <person name="Zhao Q."/>
            <person name="Huang X."/>
            <person name="Zhao Y."/>
        </authorList>
    </citation>
    <scope>NUCLEOTIDE SEQUENCE</scope>
</reference>
<proteinExistence type="predicted"/>
<keyword evidence="3" id="KW-1185">Reference proteome</keyword>
<evidence type="ECO:0000256" key="1">
    <source>
        <dbReference type="SAM" id="MobiDB-lite"/>
    </source>
</evidence>
<dbReference type="EMBL" id="CAJGYO010000013">
    <property type="protein sequence ID" value="CAD6265944.1"/>
    <property type="molecule type" value="Genomic_DNA"/>
</dbReference>